<dbReference type="AlphaFoldDB" id="A0AA41YYY3"/>
<dbReference type="Proteomes" id="UP001165667">
    <property type="component" value="Unassembled WGS sequence"/>
</dbReference>
<evidence type="ECO:0000313" key="1">
    <source>
        <dbReference type="EMBL" id="MCW6509866.1"/>
    </source>
</evidence>
<sequence>MSHSDPFASLTPHTPFDIRRRKARLVVSPRGGPIRLIITGRKVIPTGRWYSTKNGRCMPWESKAERDLCIVAEADTDVIRFLVQPHRLEIDVGEARPLVYIPDAEHVLASGVTEIIEVKRAGEKLEPDYERKLELAAEIYRGLGWRFRIMRDAEIRREPRFPNAKIIASHGPTLVTSEETLAALDLIDRPGGSTYGCVGDVLGGGPQGVARLHALVVRRLLTFDLDRPIRSNIPVTLVADHPDRRRPA</sequence>
<dbReference type="RefSeq" id="WP_282586240.1">
    <property type="nucleotide sequence ID" value="NZ_JAMOIM010000012.1"/>
</dbReference>
<gene>
    <name evidence="1" type="ORF">M8523_17755</name>
</gene>
<organism evidence="1 2">
    <name type="scientific">Lichenifustis flavocetrariae</name>
    <dbReference type="NCBI Taxonomy" id="2949735"/>
    <lineage>
        <taxon>Bacteria</taxon>
        <taxon>Pseudomonadati</taxon>
        <taxon>Pseudomonadota</taxon>
        <taxon>Alphaproteobacteria</taxon>
        <taxon>Hyphomicrobiales</taxon>
        <taxon>Lichenihabitantaceae</taxon>
        <taxon>Lichenifustis</taxon>
    </lineage>
</organism>
<name>A0AA41YYY3_9HYPH</name>
<accession>A0AA41YYY3</accession>
<keyword evidence="2" id="KW-1185">Reference proteome</keyword>
<evidence type="ECO:0000313" key="2">
    <source>
        <dbReference type="Proteomes" id="UP001165667"/>
    </source>
</evidence>
<reference evidence="1" key="1">
    <citation type="submission" date="2022-05" db="EMBL/GenBank/DDBJ databases">
        <authorList>
            <person name="Pankratov T."/>
        </authorList>
    </citation>
    <scope>NUCLEOTIDE SEQUENCE</scope>
    <source>
        <strain evidence="1">BP6-180914</strain>
    </source>
</reference>
<dbReference type="EMBL" id="JAMOIM010000012">
    <property type="protein sequence ID" value="MCW6509866.1"/>
    <property type="molecule type" value="Genomic_DNA"/>
</dbReference>
<comment type="caution">
    <text evidence="1">The sequence shown here is derived from an EMBL/GenBank/DDBJ whole genome shotgun (WGS) entry which is preliminary data.</text>
</comment>
<protein>
    <recommendedName>
        <fullName evidence="3">TnsA endonuclease N-terminal domain-containing protein</fullName>
    </recommendedName>
</protein>
<proteinExistence type="predicted"/>
<evidence type="ECO:0008006" key="3">
    <source>
        <dbReference type="Google" id="ProtNLM"/>
    </source>
</evidence>